<dbReference type="PROSITE" id="PS50916">
    <property type="entry name" value="RABBD"/>
    <property type="match status" value="1"/>
</dbReference>
<feature type="compositionally biased region" description="Basic and acidic residues" evidence="7">
    <location>
        <begin position="895"/>
        <end position="912"/>
    </location>
</feature>
<keyword evidence="4" id="KW-0863">Zinc-finger</keyword>
<dbReference type="GO" id="GO:0030864">
    <property type="term" value="C:cortical actin cytoskeleton"/>
    <property type="evidence" value="ECO:0007669"/>
    <property type="project" value="TreeGrafter"/>
</dbReference>
<dbReference type="Pfam" id="PF02318">
    <property type="entry name" value="FYVE_2"/>
    <property type="match status" value="1"/>
</dbReference>
<keyword evidence="6" id="KW-0175">Coiled coil</keyword>
<name>A0A9W7WW34_TRIRA</name>
<evidence type="ECO:0000256" key="1">
    <source>
        <dbReference type="ARBA" id="ARBA00004556"/>
    </source>
</evidence>
<dbReference type="Gene3D" id="3.30.40.10">
    <property type="entry name" value="Zinc/RING finger domain, C3HC4 (zinc finger)"/>
    <property type="match status" value="1"/>
</dbReference>
<evidence type="ECO:0000256" key="3">
    <source>
        <dbReference type="ARBA" id="ARBA00022723"/>
    </source>
</evidence>
<dbReference type="Proteomes" id="UP001059041">
    <property type="component" value="Linkage Group LG5"/>
</dbReference>
<evidence type="ECO:0000313" key="9">
    <source>
        <dbReference type="EMBL" id="KAI7809730.1"/>
    </source>
</evidence>
<feature type="compositionally biased region" description="Polar residues" evidence="7">
    <location>
        <begin position="775"/>
        <end position="791"/>
    </location>
</feature>
<feature type="region of interest" description="Disordered" evidence="7">
    <location>
        <begin position="967"/>
        <end position="997"/>
    </location>
</feature>
<dbReference type="InterPro" id="IPR051745">
    <property type="entry name" value="Intracell_Transport_Effector"/>
</dbReference>
<dbReference type="PANTHER" id="PTHR14555:SF6">
    <property type="entry name" value="RAB EFFECTOR MYRIP"/>
    <property type="match status" value="1"/>
</dbReference>
<accession>A0A9W7WW34</accession>
<feature type="domain" description="RabBD" evidence="8">
    <location>
        <begin position="4"/>
        <end position="124"/>
    </location>
</feature>
<reference evidence="9" key="1">
    <citation type="submission" date="2021-02" db="EMBL/GenBank/DDBJ databases">
        <title>Comparative genomics reveals that relaxation of natural selection precedes convergent phenotypic evolution of cavefish.</title>
        <authorList>
            <person name="Peng Z."/>
        </authorList>
    </citation>
    <scope>NUCLEOTIDE SEQUENCE</scope>
    <source>
        <tissue evidence="9">Muscle</tissue>
    </source>
</reference>
<sequence length="1198" mass="134405">MGRKLDLSGLTDDEAEHVLQVVQRDMQLRKTEETRLSEMKQALVEEGSRCLLLSRQQRFNERCCIRCCSPFSFLLNPKRSCLDCHYNVCKDCCTYSRKDKGWLCSACQRSRLLKIQSLEWFYNNVQRRFKRFGSAKVLKNLYRRHAAERGVLAELTEGSTYEEEGIYNEGSVYESDSAFYRQSEERSMAETINVALRVAEEAIDEAIAKAESKTNSQEKQSEAHYLREHRGELIEELATTIVQKIVQRRRDLSEMQSGNQVSPDQAKSAINASLWRSHSAFCLLPDEKVDQQGKIESKPSAFQGHALEMKKEGTMPVQVLPSWRSVDRLDNSMLQSPDGNWIACQNTLLSRPSLLTKRKSLVYSALERESGVVSAYDEMGSETETESDGVWGAALQELRLKMSANKQLSYPESYSHQSTLPLDAQTQKSTADIESSPGEDGPSHKSHKSLLPFLKRKVPLDHRRPSSARRPSIMDVNFNPGGAESSDDGLEDSRVKRSRRRKKSKREDAEWKGQPVLSLPDCSSQLSDALVKNLYLKQDPVLCDKSDQDLEADASDTATPDILSSGAVTPEPFGLDLRTHSSVDHRAQGLVESLDQELTSKLRELNSQVRETQLSSTEDELDRLDHQIRAQENERKAEGDDVIEDATFAIEVDLTERTNETEAAYHQITTEKLEDDELTSKLKELTSQVNETQLSSTEDELDRFEDQIEFDVSTQTIRIETLESDDNKTDNQNRLIQYQEKPQSHVEKMAEKAEEERSEKRPGEMVSEKDISERNVVNETSKDITTGSQKQELPMTDAQEKKARKRTEKTKSQRQVQTEERSSADGEQSGAENIETVIQTEEALSSELSSSRLLIEDGEVEFDKIIDIVAKALDDMEDKSEAYCGEGVFLEESEAEKREMTEDKAEQETVTEGVRHEMEDGVDVEQSFVAGRSKEVHEKETGEINKVVAIENSTVVETSKEMLLLKDANSQGDASDTEKRVQQRSVRHSAPSGQEEYLSPEEICKDSHILDIGTNIHFVANILQQKYSAASLRSITTEVLKVLNATEDLIHGSMGDGRSQPDHSDLTTVPPAEAKRLDEQLSRLEENVYVTAGTVFGLEAELGDLEECARSISASTSEGELAHLEDQVASAAAQVQQSELQVLDIAARIAALKHAGLNVAPQTQFSNVKTTVTKTQTLGSSRKLRRRLPAPPTQGKSS</sequence>
<keyword evidence="5" id="KW-0862">Zinc</keyword>
<evidence type="ECO:0000256" key="4">
    <source>
        <dbReference type="ARBA" id="ARBA00022771"/>
    </source>
</evidence>
<keyword evidence="10" id="KW-1185">Reference proteome</keyword>
<dbReference type="InterPro" id="IPR041282">
    <property type="entry name" value="FYVE_2"/>
</dbReference>
<dbReference type="FunFam" id="3.30.40.10:FF:000018">
    <property type="entry name" value="Synaptotagmin-like 5, isoform CRA_a"/>
    <property type="match status" value="1"/>
</dbReference>
<evidence type="ECO:0000256" key="2">
    <source>
        <dbReference type="ARBA" id="ARBA00022490"/>
    </source>
</evidence>
<feature type="region of interest" description="Disordered" evidence="7">
    <location>
        <begin position="412"/>
        <end position="514"/>
    </location>
</feature>
<dbReference type="GO" id="GO:0006886">
    <property type="term" value="P:intracellular protein transport"/>
    <property type="evidence" value="ECO:0007669"/>
    <property type="project" value="InterPro"/>
</dbReference>
<gene>
    <name evidence="9" type="ORF">IRJ41_016337</name>
</gene>
<comment type="caution">
    <text evidence="9">The sequence shown here is derived from an EMBL/GenBank/DDBJ whole genome shotgun (WGS) entry which is preliminary data.</text>
</comment>
<dbReference type="SUPFAM" id="SSF57903">
    <property type="entry name" value="FYVE/PHD zinc finger"/>
    <property type="match status" value="1"/>
</dbReference>
<dbReference type="EMBL" id="JAFHDT010000005">
    <property type="protein sequence ID" value="KAI7809730.1"/>
    <property type="molecule type" value="Genomic_DNA"/>
</dbReference>
<dbReference type="GO" id="GO:0017022">
    <property type="term" value="F:myosin binding"/>
    <property type="evidence" value="ECO:0007669"/>
    <property type="project" value="TreeGrafter"/>
</dbReference>
<feature type="coiled-coil region" evidence="6">
    <location>
        <begin position="591"/>
        <end position="641"/>
    </location>
</feature>
<organism evidence="9 10">
    <name type="scientific">Triplophysa rosa</name>
    <name type="common">Cave loach</name>
    <dbReference type="NCBI Taxonomy" id="992332"/>
    <lineage>
        <taxon>Eukaryota</taxon>
        <taxon>Metazoa</taxon>
        <taxon>Chordata</taxon>
        <taxon>Craniata</taxon>
        <taxon>Vertebrata</taxon>
        <taxon>Euteleostomi</taxon>
        <taxon>Actinopterygii</taxon>
        <taxon>Neopterygii</taxon>
        <taxon>Teleostei</taxon>
        <taxon>Ostariophysi</taxon>
        <taxon>Cypriniformes</taxon>
        <taxon>Nemacheilidae</taxon>
        <taxon>Triplophysa</taxon>
    </lineage>
</organism>
<keyword evidence="2" id="KW-0963">Cytoplasm</keyword>
<feature type="region of interest" description="Disordered" evidence="7">
    <location>
        <begin position="1173"/>
        <end position="1198"/>
    </location>
</feature>
<dbReference type="GO" id="GO:0008270">
    <property type="term" value="F:zinc ion binding"/>
    <property type="evidence" value="ECO:0007669"/>
    <property type="project" value="UniProtKB-KW"/>
</dbReference>
<dbReference type="PANTHER" id="PTHR14555">
    <property type="entry name" value="MYELIN-ASSOCIATED OLIGODENDROCYTIC BASIC PROTEIN MOBP -RELATED"/>
    <property type="match status" value="1"/>
</dbReference>
<dbReference type="InterPro" id="IPR013083">
    <property type="entry name" value="Znf_RING/FYVE/PHD"/>
</dbReference>
<dbReference type="GO" id="GO:0031267">
    <property type="term" value="F:small GTPase binding"/>
    <property type="evidence" value="ECO:0007669"/>
    <property type="project" value="InterPro"/>
</dbReference>
<dbReference type="AlphaFoldDB" id="A0A9W7WW34"/>
<dbReference type="GO" id="GO:0048471">
    <property type="term" value="C:perinuclear region of cytoplasm"/>
    <property type="evidence" value="ECO:0007669"/>
    <property type="project" value="UniProtKB-SubCell"/>
</dbReference>
<proteinExistence type="predicted"/>
<dbReference type="InterPro" id="IPR011011">
    <property type="entry name" value="Znf_FYVE_PHD"/>
</dbReference>
<evidence type="ECO:0000256" key="7">
    <source>
        <dbReference type="SAM" id="MobiDB-lite"/>
    </source>
</evidence>
<protein>
    <submittedName>
        <fullName evidence="9">Rab effector MyRIP</fullName>
    </submittedName>
</protein>
<feature type="region of interest" description="Disordered" evidence="7">
    <location>
        <begin position="737"/>
        <end position="832"/>
    </location>
</feature>
<evidence type="ECO:0000256" key="6">
    <source>
        <dbReference type="SAM" id="Coils"/>
    </source>
</evidence>
<comment type="subcellular location">
    <subcellularLocation>
        <location evidence="1">Cytoplasm</location>
        <location evidence="1">Perinuclear region</location>
    </subcellularLocation>
</comment>
<dbReference type="InterPro" id="IPR006788">
    <property type="entry name" value="Myrip/Melanophilin"/>
</dbReference>
<evidence type="ECO:0000259" key="8">
    <source>
        <dbReference type="PROSITE" id="PS50916"/>
    </source>
</evidence>
<evidence type="ECO:0000256" key="5">
    <source>
        <dbReference type="ARBA" id="ARBA00022833"/>
    </source>
</evidence>
<feature type="compositionally biased region" description="Polar residues" evidence="7">
    <location>
        <begin position="412"/>
        <end position="433"/>
    </location>
</feature>
<evidence type="ECO:0000313" key="10">
    <source>
        <dbReference type="Proteomes" id="UP001059041"/>
    </source>
</evidence>
<feature type="non-terminal residue" evidence="9">
    <location>
        <position position="1198"/>
    </location>
</feature>
<feature type="region of interest" description="Disordered" evidence="7">
    <location>
        <begin position="893"/>
        <end position="912"/>
    </location>
</feature>
<keyword evidence="3" id="KW-0479">Metal-binding</keyword>
<feature type="compositionally biased region" description="Basic and acidic residues" evidence="7">
    <location>
        <begin position="742"/>
        <end position="773"/>
    </location>
</feature>
<dbReference type="GO" id="GO:0003779">
    <property type="term" value="F:actin binding"/>
    <property type="evidence" value="ECO:0007669"/>
    <property type="project" value="TreeGrafter"/>
</dbReference>
<dbReference type="InterPro" id="IPR010911">
    <property type="entry name" value="Rab_BD"/>
</dbReference>
<dbReference type="Pfam" id="PF04698">
    <property type="entry name" value="Rab_eff_C"/>
    <property type="match status" value="2"/>
</dbReference>